<proteinExistence type="predicted"/>
<accession>A0A6B8VR13</accession>
<keyword evidence="2" id="KW-1185">Reference proteome</keyword>
<dbReference type="RefSeq" id="WP_156191863.1">
    <property type="nucleotide sequence ID" value="NZ_CP046452.1"/>
</dbReference>
<dbReference type="KEGG" id="ckw:CKALI_02900"/>
<name>A0A6B8VR13_9CORY</name>
<organism evidence="1 2">
    <name type="scientific">Corynebacterium kalinowskii</name>
    <dbReference type="NCBI Taxonomy" id="2675216"/>
    <lineage>
        <taxon>Bacteria</taxon>
        <taxon>Bacillati</taxon>
        <taxon>Actinomycetota</taxon>
        <taxon>Actinomycetes</taxon>
        <taxon>Mycobacteriales</taxon>
        <taxon>Corynebacteriaceae</taxon>
        <taxon>Corynebacterium</taxon>
    </lineage>
</organism>
<dbReference type="AlphaFoldDB" id="A0A6B8VR13"/>
<dbReference type="Proteomes" id="UP000427071">
    <property type="component" value="Chromosome"/>
</dbReference>
<evidence type="ECO:0000313" key="1">
    <source>
        <dbReference type="EMBL" id="QGU01465.1"/>
    </source>
</evidence>
<protein>
    <recommendedName>
        <fullName evidence="3">DUF1542 domain-containing protein</fullName>
    </recommendedName>
</protein>
<evidence type="ECO:0008006" key="3">
    <source>
        <dbReference type="Google" id="ProtNLM"/>
    </source>
</evidence>
<reference evidence="2" key="1">
    <citation type="submission" date="2019-11" db="EMBL/GenBank/DDBJ databases">
        <title>Complete genome sequence of Corynebacterium kalinowskii 1959, a novel Corynebacterium species isolated from soil of a small paddock in Vilsendorf, Germany.</title>
        <authorList>
            <person name="Schaffert L."/>
            <person name="Ruwe M."/>
            <person name="Milse J."/>
            <person name="Hanuschka K."/>
            <person name="Ortseifen V."/>
            <person name="Droste J."/>
            <person name="Brandt D."/>
            <person name="Schlueter L."/>
            <person name="Kutter Y."/>
            <person name="Vinke S."/>
            <person name="Viehoefer P."/>
            <person name="Jacob L."/>
            <person name="Luebke N.-C."/>
            <person name="Schulte-Berndt E."/>
            <person name="Hain C."/>
            <person name="Linder M."/>
            <person name="Schmidt P."/>
            <person name="Wollenschlaeger L."/>
            <person name="Luttermann T."/>
            <person name="Thieme E."/>
            <person name="Hassa J."/>
            <person name="Haak M."/>
            <person name="Wittchen M."/>
            <person name="Mentz A."/>
            <person name="Persicke M."/>
            <person name="Busche T."/>
            <person name="Ruckert C."/>
        </authorList>
    </citation>
    <scope>NUCLEOTIDE SEQUENCE [LARGE SCALE GENOMIC DNA]</scope>
    <source>
        <strain evidence="2">1959</strain>
    </source>
</reference>
<gene>
    <name evidence="1" type="ORF">CKALI_02900</name>
</gene>
<evidence type="ECO:0000313" key="2">
    <source>
        <dbReference type="Proteomes" id="UP000427071"/>
    </source>
</evidence>
<dbReference type="EMBL" id="CP046452">
    <property type="protein sequence ID" value="QGU01465.1"/>
    <property type="molecule type" value="Genomic_DNA"/>
</dbReference>
<sequence>MGLLIVVLAVAGAVVAVSYLTKGGKAQSAADFDDAAADARRWIERLGSQVLSISGTDVASTQAMADASERYNAASSQISTAQTVKQAGLARESALEGLHFVNAARDIMGLPAGPELPPLEGQRQAGQVTEDRTINFEGRQITVSPQATPQANHYHPGGMVAGRPVPAGWYSEPWWASALRTGVWTAGSVLLFSSLFNGMSGIGYDASAFESGYGDGFQDGMDAAGSQDVGDAGADTGGDFDFGGGDFGGGDFGGFDF</sequence>